<feature type="compositionally biased region" description="Basic and acidic residues" evidence="1">
    <location>
        <begin position="532"/>
        <end position="552"/>
    </location>
</feature>
<feature type="compositionally biased region" description="Basic and acidic residues" evidence="1">
    <location>
        <begin position="156"/>
        <end position="171"/>
    </location>
</feature>
<feature type="compositionally biased region" description="Basic and acidic residues" evidence="1">
    <location>
        <begin position="263"/>
        <end position="300"/>
    </location>
</feature>
<organism evidence="2 3">
    <name type="scientific">Microbacterium ginsengisoli</name>
    <dbReference type="NCBI Taxonomy" id="400772"/>
    <lineage>
        <taxon>Bacteria</taxon>
        <taxon>Bacillati</taxon>
        <taxon>Actinomycetota</taxon>
        <taxon>Actinomycetes</taxon>
        <taxon>Micrococcales</taxon>
        <taxon>Microbacteriaceae</taxon>
        <taxon>Microbacterium</taxon>
    </lineage>
</organism>
<evidence type="ECO:0000313" key="3">
    <source>
        <dbReference type="Proteomes" id="UP000257479"/>
    </source>
</evidence>
<feature type="region of interest" description="Disordered" evidence="1">
    <location>
        <begin position="520"/>
        <end position="564"/>
    </location>
</feature>
<comment type="caution">
    <text evidence="2">The sequence shown here is derived from an EMBL/GenBank/DDBJ whole genome shotgun (WGS) entry which is preliminary data.</text>
</comment>
<gene>
    <name evidence="2" type="ORF">DCP95_02195</name>
</gene>
<feature type="compositionally biased region" description="Basic and acidic residues" evidence="1">
    <location>
        <begin position="213"/>
        <end position="256"/>
    </location>
</feature>
<feature type="compositionally biased region" description="Basic and acidic residues" evidence="1">
    <location>
        <begin position="88"/>
        <end position="112"/>
    </location>
</feature>
<feature type="compositionally biased region" description="Acidic residues" evidence="1">
    <location>
        <begin position="553"/>
        <end position="564"/>
    </location>
</feature>
<evidence type="ECO:0000313" key="2">
    <source>
        <dbReference type="EMBL" id="HAN23367.1"/>
    </source>
</evidence>
<feature type="non-terminal residue" evidence="2">
    <location>
        <position position="564"/>
    </location>
</feature>
<dbReference type="Proteomes" id="UP000257479">
    <property type="component" value="Unassembled WGS sequence"/>
</dbReference>
<reference evidence="2 3" key="1">
    <citation type="journal article" date="2018" name="Nat. Biotechnol.">
        <title>A standardized bacterial taxonomy based on genome phylogeny substantially revises the tree of life.</title>
        <authorList>
            <person name="Parks D.H."/>
            <person name="Chuvochina M."/>
            <person name="Waite D.W."/>
            <person name="Rinke C."/>
            <person name="Skarshewski A."/>
            <person name="Chaumeil P.A."/>
            <person name="Hugenholtz P."/>
        </authorList>
    </citation>
    <scope>NUCLEOTIDE SEQUENCE [LARGE SCALE GENOMIC DNA]</scope>
    <source>
        <strain evidence="2">UBA9152</strain>
    </source>
</reference>
<feature type="compositionally biased region" description="Basic and acidic residues" evidence="1">
    <location>
        <begin position="308"/>
        <end position="318"/>
    </location>
</feature>
<proteinExistence type="predicted"/>
<feature type="compositionally biased region" description="Basic and acidic residues" evidence="1">
    <location>
        <begin position="119"/>
        <end position="129"/>
    </location>
</feature>
<dbReference type="Gene3D" id="1.25.40.10">
    <property type="entry name" value="Tetratricopeptide repeat domain"/>
    <property type="match status" value="1"/>
</dbReference>
<name>A0A3C1K9N3_9MICO</name>
<feature type="compositionally biased region" description="Basic and acidic residues" evidence="1">
    <location>
        <begin position="1"/>
        <end position="37"/>
    </location>
</feature>
<dbReference type="InterPro" id="IPR011990">
    <property type="entry name" value="TPR-like_helical_dom_sf"/>
</dbReference>
<feature type="compositionally biased region" description="Low complexity" evidence="1">
    <location>
        <begin position="78"/>
        <end position="87"/>
    </location>
</feature>
<sequence>MADETRGERSGSDDEQRRASDRRQNGPRRGSGDRTDRPSGGAYRSGASGTGRSDDNRARPARSDDAFSGRPRRDGQERSPGGSSGRPRSYDGERPRRDGADRPRRDGGDRPYRSGGRPSNDDRSPRGDRPYLSGDRATDQGGFRPAGGTSSPRGSGGERDSRAYNGGERRTGFGGSRPPRSQDGQGGYRGASARGGDSGRVGGAPSGGGYRGASDRGADRGGYRGGPDRGGDRGGYRGSHDRAADRGGYRPFERNAEGGGYRGADRGADRGAERGGYRGEGASDRRSSRPPQDARADRPVEPFVPEDVTGRDLDGRARNELKTLSKENAEEVARHLVMASRLIDEDPERADAHAQAAVRRAGRIAIVRQTAGITAYARGEFALALRELRTYRRISGRDDSIALIVDSERGIGRPDRALEEGRAVDVSTLDAEQRVELAIALSGARLDLGQADRALTELDIPELDPDRAFSYSPALFAARAGVLEELGREAEASEWYRRAEIAADAIDQANGFGEDEELIVISDDDDEDEDAHDTVESVEDSAHVEDRDADEHETLDESEDEARE</sequence>
<accession>A0A3C1K9N3</accession>
<dbReference type="EMBL" id="DMNG01000035">
    <property type="protein sequence ID" value="HAN23367.1"/>
    <property type="molecule type" value="Genomic_DNA"/>
</dbReference>
<evidence type="ECO:0000256" key="1">
    <source>
        <dbReference type="SAM" id="MobiDB-lite"/>
    </source>
</evidence>
<dbReference type="AlphaFoldDB" id="A0A3C1K9N3"/>
<feature type="compositionally biased region" description="Acidic residues" evidence="1">
    <location>
        <begin position="520"/>
        <end position="531"/>
    </location>
</feature>
<feature type="compositionally biased region" description="Basic and acidic residues" evidence="1">
    <location>
        <begin position="52"/>
        <end position="77"/>
    </location>
</feature>
<feature type="region of interest" description="Disordered" evidence="1">
    <location>
        <begin position="1"/>
        <end position="318"/>
    </location>
</feature>
<protein>
    <submittedName>
        <fullName evidence="2">Primosomal protein</fullName>
    </submittedName>
</protein>
<feature type="compositionally biased region" description="Gly residues" evidence="1">
    <location>
        <begin position="196"/>
        <end position="211"/>
    </location>
</feature>